<keyword evidence="5" id="KW-1185">Reference proteome</keyword>
<dbReference type="SMART" id="SM00848">
    <property type="entry name" value="Inhibitor_I29"/>
    <property type="match status" value="1"/>
</dbReference>
<evidence type="ECO:0000259" key="3">
    <source>
        <dbReference type="SMART" id="SM00645"/>
    </source>
</evidence>
<feature type="domain" description="Cathepsin propeptide inhibitor" evidence="4">
    <location>
        <begin position="33"/>
        <end position="93"/>
    </location>
</feature>
<evidence type="ECO:0000313" key="6">
    <source>
        <dbReference type="RefSeq" id="XP_030388253.1"/>
    </source>
</evidence>
<dbReference type="GO" id="GO:0006508">
    <property type="term" value="P:proteolysis"/>
    <property type="evidence" value="ECO:0007669"/>
    <property type="project" value="InterPro"/>
</dbReference>
<dbReference type="SMART" id="SM00645">
    <property type="entry name" value="Pept_C1"/>
    <property type="match status" value="1"/>
</dbReference>
<evidence type="ECO:0000256" key="1">
    <source>
        <dbReference type="ARBA" id="ARBA00008455"/>
    </source>
</evidence>
<feature type="signal peptide" evidence="2">
    <location>
        <begin position="1"/>
        <end position="23"/>
    </location>
</feature>
<gene>
    <name evidence="6" type="primary">LOC115634569</name>
</gene>
<keyword evidence="2" id="KW-0732">Signal</keyword>
<dbReference type="InterPro" id="IPR013128">
    <property type="entry name" value="Peptidase_C1A"/>
</dbReference>
<evidence type="ECO:0000256" key="2">
    <source>
        <dbReference type="SAM" id="SignalP"/>
    </source>
</evidence>
<dbReference type="InterPro" id="IPR013201">
    <property type="entry name" value="Prot_inhib_I29"/>
</dbReference>
<dbReference type="Gene3D" id="3.90.70.10">
    <property type="entry name" value="Cysteine proteinases"/>
    <property type="match status" value="1"/>
</dbReference>
<dbReference type="InterPro" id="IPR039417">
    <property type="entry name" value="Peptidase_C1A_papain-like"/>
</dbReference>
<protein>
    <submittedName>
        <fullName evidence="6">Zingipain-2</fullName>
    </submittedName>
</protein>
<sequence length="346" mass="38001">MNYGDATMLIDKALLALLCKVNAINHGQALIDWNAYVDEFNKTYSTAAALTSAQYFYNYNRRLIAQHNLRADRNQTTYRVAQNQFSDRRAVDFAALLPKAVYPSTSFESTPVQVADAPLSYDPRTNIGLTLTPEDQGTVCSSSWAYSVAKAVELMNALQTANLAPQSLSAQNLINCAGSGTGCTTQVPQMAFDYLTQYAETELVLQSEYPNNNTLAQQGMCTPPQATVTLQLTSYGRLTDGDDATLMRYVGNGIPVIVEFNFNKDAFGFMHYSSGIYQPQTAASLTKQSSQFLVVVGYGQDAATNLDFWLCLNSFGPQWGENGLIRILRSSTQPIANRAIFPNEIA</sequence>
<reference evidence="6" key="1">
    <citation type="submission" date="2025-08" db="UniProtKB">
        <authorList>
            <consortium name="RefSeq"/>
        </authorList>
    </citation>
    <scope>IDENTIFICATION</scope>
    <source>
        <strain evidence="6">11010-0011.00</strain>
        <tissue evidence="6">Whole body</tissue>
    </source>
</reference>
<dbReference type="GeneID" id="115634569"/>
<proteinExistence type="inferred from homology"/>
<evidence type="ECO:0000313" key="5">
    <source>
        <dbReference type="Proteomes" id="UP000504634"/>
    </source>
</evidence>
<organism evidence="5 6">
    <name type="scientific">Drosophila lebanonensis</name>
    <name type="common">Fruit fly</name>
    <name type="synonym">Scaptodrosophila lebanonensis</name>
    <dbReference type="NCBI Taxonomy" id="7225"/>
    <lineage>
        <taxon>Eukaryota</taxon>
        <taxon>Metazoa</taxon>
        <taxon>Ecdysozoa</taxon>
        <taxon>Arthropoda</taxon>
        <taxon>Hexapoda</taxon>
        <taxon>Insecta</taxon>
        <taxon>Pterygota</taxon>
        <taxon>Neoptera</taxon>
        <taxon>Endopterygota</taxon>
        <taxon>Diptera</taxon>
        <taxon>Brachycera</taxon>
        <taxon>Muscomorpha</taxon>
        <taxon>Ephydroidea</taxon>
        <taxon>Drosophilidae</taxon>
        <taxon>Scaptodrosophila</taxon>
    </lineage>
</organism>
<dbReference type="RefSeq" id="XP_030388253.1">
    <property type="nucleotide sequence ID" value="XM_030532393.1"/>
</dbReference>
<dbReference type="CDD" id="cd02248">
    <property type="entry name" value="Peptidase_C1A"/>
    <property type="match status" value="1"/>
</dbReference>
<evidence type="ECO:0000259" key="4">
    <source>
        <dbReference type="SMART" id="SM00848"/>
    </source>
</evidence>
<dbReference type="Pfam" id="PF08246">
    <property type="entry name" value="Inhibitor_I29"/>
    <property type="match status" value="1"/>
</dbReference>
<dbReference type="GO" id="GO:0008234">
    <property type="term" value="F:cysteine-type peptidase activity"/>
    <property type="evidence" value="ECO:0007669"/>
    <property type="project" value="InterPro"/>
</dbReference>
<accession>A0A6J2ULE0</accession>
<dbReference type="SUPFAM" id="SSF54001">
    <property type="entry name" value="Cysteine proteinases"/>
    <property type="match status" value="1"/>
</dbReference>
<dbReference type="Pfam" id="PF00112">
    <property type="entry name" value="Peptidase_C1"/>
    <property type="match status" value="1"/>
</dbReference>
<dbReference type="InterPro" id="IPR000668">
    <property type="entry name" value="Peptidase_C1A_C"/>
</dbReference>
<dbReference type="InterPro" id="IPR038765">
    <property type="entry name" value="Papain-like_cys_pep_sf"/>
</dbReference>
<name>A0A6J2ULE0_DROLE</name>
<dbReference type="Proteomes" id="UP000504634">
    <property type="component" value="Unplaced"/>
</dbReference>
<feature type="domain" description="Peptidase C1A papain C-terminal" evidence="3">
    <location>
        <begin position="117"/>
        <end position="343"/>
    </location>
</feature>
<comment type="similarity">
    <text evidence="1">Belongs to the peptidase C1 family.</text>
</comment>
<dbReference type="AlphaFoldDB" id="A0A6J2ULE0"/>
<dbReference type="PANTHER" id="PTHR12411">
    <property type="entry name" value="CYSTEINE PROTEASE FAMILY C1-RELATED"/>
    <property type="match status" value="1"/>
</dbReference>
<feature type="chain" id="PRO_5026832124" evidence="2">
    <location>
        <begin position="24"/>
        <end position="346"/>
    </location>
</feature>
<dbReference type="OrthoDB" id="387093at2759"/>